<dbReference type="Pfam" id="PF00102">
    <property type="entry name" value="Y_phosphatase"/>
    <property type="match status" value="1"/>
</dbReference>
<dbReference type="STRING" id="135651.G0NQD8"/>
<gene>
    <name evidence="5" type="ORF">CAEBREN_16329</name>
</gene>
<dbReference type="Proteomes" id="UP000008068">
    <property type="component" value="Unassembled WGS sequence"/>
</dbReference>
<dbReference type="InterPro" id="IPR000242">
    <property type="entry name" value="PTP_cat"/>
</dbReference>
<dbReference type="PROSITE" id="PS50055">
    <property type="entry name" value="TYR_PHOSPHATASE_PTP"/>
    <property type="match status" value="1"/>
</dbReference>
<evidence type="ECO:0000313" key="6">
    <source>
        <dbReference type="Proteomes" id="UP000008068"/>
    </source>
</evidence>
<feature type="coiled-coil region" evidence="1">
    <location>
        <begin position="1232"/>
        <end position="1259"/>
    </location>
</feature>
<dbReference type="EMBL" id="GL379925">
    <property type="protein sequence ID" value="EGT35594.1"/>
    <property type="molecule type" value="Genomic_DNA"/>
</dbReference>
<reference evidence="6" key="1">
    <citation type="submission" date="2011-07" db="EMBL/GenBank/DDBJ databases">
        <authorList>
            <consortium name="Caenorhabditis brenneri Sequencing and Analysis Consortium"/>
            <person name="Wilson R.K."/>
        </authorList>
    </citation>
    <scope>NUCLEOTIDE SEQUENCE [LARGE SCALE GENOMIC DNA]</scope>
    <source>
        <strain evidence="6">PB2801</strain>
    </source>
</reference>
<dbReference type="InterPro" id="IPR003595">
    <property type="entry name" value="Tyr_Pase_cat"/>
</dbReference>
<keyword evidence="1" id="KW-0175">Coiled coil</keyword>
<dbReference type="InterPro" id="IPR003125">
    <property type="entry name" value="WSN"/>
</dbReference>
<organism evidence="6">
    <name type="scientific">Caenorhabditis brenneri</name>
    <name type="common">Nematode worm</name>
    <dbReference type="NCBI Taxonomy" id="135651"/>
    <lineage>
        <taxon>Eukaryota</taxon>
        <taxon>Metazoa</taxon>
        <taxon>Ecdysozoa</taxon>
        <taxon>Nematoda</taxon>
        <taxon>Chromadorea</taxon>
        <taxon>Rhabditida</taxon>
        <taxon>Rhabditina</taxon>
        <taxon>Rhabditomorpha</taxon>
        <taxon>Rhabditoidea</taxon>
        <taxon>Rhabditidae</taxon>
        <taxon>Peloderinae</taxon>
        <taxon>Caenorhabditis</taxon>
    </lineage>
</organism>
<proteinExistence type="predicted"/>
<dbReference type="FunCoup" id="G0NQD8">
    <property type="interactions" value="227"/>
</dbReference>
<evidence type="ECO:0000256" key="1">
    <source>
        <dbReference type="SAM" id="Coils"/>
    </source>
</evidence>
<protein>
    <recommendedName>
        <fullName evidence="4">Tyrosine-protein phosphatase domain-containing protein</fullName>
    </recommendedName>
</protein>
<feature type="domain" description="Tyrosine-protein phosphatase" evidence="4">
    <location>
        <begin position="1093"/>
        <end position="1399"/>
    </location>
</feature>
<evidence type="ECO:0000256" key="3">
    <source>
        <dbReference type="SAM" id="SignalP"/>
    </source>
</evidence>
<dbReference type="InParanoid" id="G0NQD8"/>
<dbReference type="OMA" id="KIANDDM"/>
<dbReference type="GO" id="GO:0004725">
    <property type="term" value="F:protein tyrosine phosphatase activity"/>
    <property type="evidence" value="ECO:0007669"/>
    <property type="project" value="InterPro"/>
</dbReference>
<feature type="compositionally biased region" description="Basic residues" evidence="2">
    <location>
        <begin position="919"/>
        <end position="935"/>
    </location>
</feature>
<evidence type="ECO:0000259" key="4">
    <source>
        <dbReference type="PROSITE" id="PS50055"/>
    </source>
</evidence>
<dbReference type="SMART" id="SM00404">
    <property type="entry name" value="PTPc_motif"/>
    <property type="match status" value="1"/>
</dbReference>
<dbReference type="eggNOG" id="ENOG502RT9U">
    <property type="taxonomic scope" value="Eukaryota"/>
</dbReference>
<feature type="chain" id="PRO_5003405552" description="Tyrosine-protein phosphatase domain-containing protein" evidence="3">
    <location>
        <begin position="17"/>
        <end position="1551"/>
    </location>
</feature>
<name>G0NQD8_CAEBE</name>
<feature type="compositionally biased region" description="Basic and acidic residues" evidence="2">
    <location>
        <begin position="962"/>
        <end position="976"/>
    </location>
</feature>
<dbReference type="HOGENOM" id="CLU_246369_0_0_1"/>
<accession>G0NQD8</accession>
<dbReference type="SUPFAM" id="SSF52799">
    <property type="entry name" value="(Phosphotyrosine protein) phosphatases II"/>
    <property type="match status" value="1"/>
</dbReference>
<dbReference type="SMART" id="SM00453">
    <property type="entry name" value="WSN"/>
    <property type="match status" value="1"/>
</dbReference>
<feature type="region of interest" description="Disordered" evidence="2">
    <location>
        <begin position="802"/>
        <end position="838"/>
    </location>
</feature>
<dbReference type="Gene3D" id="3.90.190.10">
    <property type="entry name" value="Protein tyrosine phosphatase superfamily"/>
    <property type="match status" value="1"/>
</dbReference>
<dbReference type="InterPro" id="IPR029021">
    <property type="entry name" value="Prot-tyrosine_phosphatase-like"/>
</dbReference>
<feature type="compositionally biased region" description="Basic and acidic residues" evidence="2">
    <location>
        <begin position="1471"/>
        <end position="1510"/>
    </location>
</feature>
<sequence length="1551" mass="174357">MKLLLFLIAAFGRIQSSSNNVLGGSDEVHSYGLQVPDDLNSDFWLPNSSRVRRDADANVDTMVSRMQKIARITNGIYLTEGFIDGSISSDAFISEILHLGTVTPTEIKSMGLSKLQTAFNEISNTKLEKNQDADKIEMRLSIFEEIRKVTSDIGDTTSLEGAEEYKKELASLNEPNLLGGFENLNNNIKTFLEKVEALEKAPHNLSVKSVRGTVVANIGHLETAVEKLKTASAVVKDAIKFDYSLKSDLIFKPISKILEVVSKVEAEATLIAKTVLEERGLKATKENIEKLAKLGLLFKDHQAEMKNVRSIYETRQKRGITFSALTSGFPGGSDDLHRIAKDLGDPWIEKLTDDKDSFEKAIGSLSSIGAIAGSIDGFLGNSSGEQLDALGAVTKIGDNVSPYAGNSQEVWLSVEGAHGCGFENLNVPDDLDSTRTVLSAIENLKTIVEEFQNLQGLANYLAESDQLLTKITSITSAQANLQEEIKKVLENLEKSTELNKVFNKLKEAKLNKIDYSKSPTISEQINKILADFSKIEEFQKKTTKHVAAVKCLQGVKNFDHVPKAIDAIKNVRETKPETIQKGISAVKKVVDATDELERLETAINKLKGGRIPETDALKLLPDQAKHSITMGSATRAIIGLRKALKSQKELDEVLNHLNLVKNELGSAKNLDPKLRKNLETLVALEPKIPKIKSDLTAWKAGVVVPSSSKLTDHSSVFNEAKKVTGIDEDLKQLSESVKEFKNNFKNDKNKEKSLEELRKALLKLDSVGLKISDHSKYLPDAPNSLAVLDVFFVNYYRKLNPPPTRSPTVHPDSSYQKPVPEPLELQNQNQWEKKGTATEPASPLNHLIGGIFGGVFVGAAIILLFTCCCQPSWLKSRKQKALEKEYEKLRRTLRHQRQSSPIVSTHVKVEPESVASKNARSKKKSQPKLSTKKASKKSEKQLAKVEKSKEEEIVVEPPSAKKTREPKTKDKDEGARKTKFGKYLDNKVKQQRKSTPFPLLPTDEPPKIEQVPIFMHFIYHRMMKLQEEQGVESSVLLPSTFFDYFRFWFTNGILAPTKFVDVGDYPFYDAFLEEDGEEPNHCKSDKKTKTRLKNYSRHNVPINRNTMPTYRKKIVNGKDVSKTVLHANYIRLPNKKRIIVTQAPLTRENDPAPFMNFVRDVEASNIIMFGSFAEDGVYMPLKPGQIMQIDENEDGVPETVECYESGTLGDEIKTRFMTITIPPTKRDHVDYQNKLREEQRSASRRKRKAEKEMELFRKKKADPKNVYVKKFLDRPLSYRERSSKAVVPHNKYIYCRHYQYETVTCDSVPINPHSLTRIAAQVYDSDRVIVHCSDGLGVSAAFAGAIYGFQMICEVLKSEEKQIPQTFLADLMSEIRSHRWGAYKKPIHLAMTAMMLVEMTFAGKEMMTKDNVKIYRELLTCYAKAIDIQNDMNVVETEFRRTPELSKPPAPIAAPSKKDTKSTDKLTPGEPQKKIEKEASKKNEKPVEKSVKKSNKDAQKSERKQKREGDASVIIPLERTQDDSFSEEPINKSNKDRRSFMTSLKRITGQL</sequence>
<dbReference type="PANTHER" id="PTHR32525">
    <property type="entry name" value="PROTEIN-TYROSINE-PHOSPHATASE"/>
    <property type="match status" value="1"/>
</dbReference>
<dbReference type="Pfam" id="PF02206">
    <property type="entry name" value="WSN"/>
    <property type="match status" value="1"/>
</dbReference>
<feature type="coiled-coil region" evidence="1">
    <location>
        <begin position="723"/>
        <end position="757"/>
    </location>
</feature>
<feature type="region of interest" description="Disordered" evidence="2">
    <location>
        <begin position="1439"/>
        <end position="1551"/>
    </location>
</feature>
<evidence type="ECO:0000256" key="2">
    <source>
        <dbReference type="SAM" id="MobiDB-lite"/>
    </source>
</evidence>
<feature type="compositionally biased region" description="Basic and acidic residues" evidence="2">
    <location>
        <begin position="936"/>
        <end position="952"/>
    </location>
</feature>
<feature type="signal peptide" evidence="3">
    <location>
        <begin position="1"/>
        <end position="16"/>
    </location>
</feature>
<dbReference type="SMART" id="SM00194">
    <property type="entry name" value="PTPc"/>
    <property type="match status" value="1"/>
</dbReference>
<feature type="compositionally biased region" description="Basic and acidic residues" evidence="2">
    <location>
        <begin position="1529"/>
        <end position="1539"/>
    </location>
</feature>
<evidence type="ECO:0000313" key="5">
    <source>
        <dbReference type="EMBL" id="EGT35594.1"/>
    </source>
</evidence>
<dbReference type="OrthoDB" id="5877199at2759"/>
<keyword evidence="3" id="KW-0732">Signal</keyword>
<feature type="region of interest" description="Disordered" evidence="2">
    <location>
        <begin position="892"/>
        <end position="976"/>
    </location>
</feature>
<keyword evidence="6" id="KW-1185">Reference proteome</keyword>